<organism evidence="1 2">
    <name type="scientific">Thelephora ganbajun</name>
    <name type="common">Ganba fungus</name>
    <dbReference type="NCBI Taxonomy" id="370292"/>
    <lineage>
        <taxon>Eukaryota</taxon>
        <taxon>Fungi</taxon>
        <taxon>Dikarya</taxon>
        <taxon>Basidiomycota</taxon>
        <taxon>Agaricomycotina</taxon>
        <taxon>Agaricomycetes</taxon>
        <taxon>Thelephorales</taxon>
        <taxon>Thelephoraceae</taxon>
        <taxon>Thelephora</taxon>
    </lineage>
</organism>
<proteinExistence type="predicted"/>
<protein>
    <submittedName>
        <fullName evidence="1">Uncharacterized protein</fullName>
    </submittedName>
</protein>
<sequence length="90" mass="10885">MQESEEDPFFKDFFWRLKEHLLSQVLEQKANFTNQDMLDLTIDGNNRIYRHQTLQVNYTSYDLQRHSDVINIRTQLDLMMLSEAEDHTHP</sequence>
<dbReference type="Proteomes" id="UP000886501">
    <property type="component" value="Unassembled WGS sequence"/>
</dbReference>
<reference evidence="1" key="2">
    <citation type="journal article" date="2020" name="Nat. Commun.">
        <title>Large-scale genome sequencing of mycorrhizal fungi provides insights into the early evolution of symbiotic traits.</title>
        <authorList>
            <person name="Miyauchi S."/>
            <person name="Kiss E."/>
            <person name="Kuo A."/>
            <person name="Drula E."/>
            <person name="Kohler A."/>
            <person name="Sanchez-Garcia M."/>
            <person name="Morin E."/>
            <person name="Andreopoulos B."/>
            <person name="Barry K.W."/>
            <person name="Bonito G."/>
            <person name="Buee M."/>
            <person name="Carver A."/>
            <person name="Chen C."/>
            <person name="Cichocki N."/>
            <person name="Clum A."/>
            <person name="Culley D."/>
            <person name="Crous P.W."/>
            <person name="Fauchery L."/>
            <person name="Girlanda M."/>
            <person name="Hayes R.D."/>
            <person name="Keri Z."/>
            <person name="LaButti K."/>
            <person name="Lipzen A."/>
            <person name="Lombard V."/>
            <person name="Magnuson J."/>
            <person name="Maillard F."/>
            <person name="Murat C."/>
            <person name="Nolan M."/>
            <person name="Ohm R.A."/>
            <person name="Pangilinan J."/>
            <person name="Pereira M.F."/>
            <person name="Perotto S."/>
            <person name="Peter M."/>
            <person name="Pfister S."/>
            <person name="Riley R."/>
            <person name="Sitrit Y."/>
            <person name="Stielow J.B."/>
            <person name="Szollosi G."/>
            <person name="Zifcakova L."/>
            <person name="Stursova M."/>
            <person name="Spatafora J.W."/>
            <person name="Tedersoo L."/>
            <person name="Vaario L.M."/>
            <person name="Yamada A."/>
            <person name="Yan M."/>
            <person name="Wang P."/>
            <person name="Xu J."/>
            <person name="Bruns T."/>
            <person name="Baldrian P."/>
            <person name="Vilgalys R."/>
            <person name="Dunand C."/>
            <person name="Henrissat B."/>
            <person name="Grigoriev I.V."/>
            <person name="Hibbett D."/>
            <person name="Nagy L.G."/>
            <person name="Martin F.M."/>
        </authorList>
    </citation>
    <scope>NUCLEOTIDE SEQUENCE</scope>
    <source>
        <strain evidence="1">P2</strain>
    </source>
</reference>
<reference evidence="1" key="1">
    <citation type="submission" date="2019-10" db="EMBL/GenBank/DDBJ databases">
        <authorList>
            <consortium name="DOE Joint Genome Institute"/>
            <person name="Kuo A."/>
            <person name="Miyauchi S."/>
            <person name="Kiss E."/>
            <person name="Drula E."/>
            <person name="Kohler A."/>
            <person name="Sanchez-Garcia M."/>
            <person name="Andreopoulos B."/>
            <person name="Barry K.W."/>
            <person name="Bonito G."/>
            <person name="Buee M."/>
            <person name="Carver A."/>
            <person name="Chen C."/>
            <person name="Cichocki N."/>
            <person name="Clum A."/>
            <person name="Culley D."/>
            <person name="Crous P.W."/>
            <person name="Fauchery L."/>
            <person name="Girlanda M."/>
            <person name="Hayes R."/>
            <person name="Keri Z."/>
            <person name="Labutti K."/>
            <person name="Lipzen A."/>
            <person name="Lombard V."/>
            <person name="Magnuson J."/>
            <person name="Maillard F."/>
            <person name="Morin E."/>
            <person name="Murat C."/>
            <person name="Nolan M."/>
            <person name="Ohm R."/>
            <person name="Pangilinan J."/>
            <person name="Pereira M."/>
            <person name="Perotto S."/>
            <person name="Peter M."/>
            <person name="Riley R."/>
            <person name="Sitrit Y."/>
            <person name="Stielow B."/>
            <person name="Szollosi G."/>
            <person name="Zifcakova L."/>
            <person name="Stursova M."/>
            <person name="Spatafora J.W."/>
            <person name="Tedersoo L."/>
            <person name="Vaario L.-M."/>
            <person name="Yamada A."/>
            <person name="Yan M."/>
            <person name="Wang P."/>
            <person name="Xu J."/>
            <person name="Bruns T."/>
            <person name="Baldrian P."/>
            <person name="Vilgalys R."/>
            <person name="Henrissat B."/>
            <person name="Grigoriev I.V."/>
            <person name="Hibbett D."/>
            <person name="Nagy L.G."/>
            <person name="Martin F.M."/>
        </authorList>
    </citation>
    <scope>NUCLEOTIDE SEQUENCE</scope>
    <source>
        <strain evidence="1">P2</strain>
    </source>
</reference>
<accession>A0ACB6Z1F9</accession>
<evidence type="ECO:0000313" key="1">
    <source>
        <dbReference type="EMBL" id="KAF9643367.1"/>
    </source>
</evidence>
<gene>
    <name evidence="1" type="ORF">BDM02DRAFT_3191755</name>
</gene>
<dbReference type="EMBL" id="MU118236">
    <property type="protein sequence ID" value="KAF9643367.1"/>
    <property type="molecule type" value="Genomic_DNA"/>
</dbReference>
<name>A0ACB6Z1F9_THEGA</name>
<comment type="caution">
    <text evidence="1">The sequence shown here is derived from an EMBL/GenBank/DDBJ whole genome shotgun (WGS) entry which is preliminary data.</text>
</comment>
<keyword evidence="2" id="KW-1185">Reference proteome</keyword>
<evidence type="ECO:0000313" key="2">
    <source>
        <dbReference type="Proteomes" id="UP000886501"/>
    </source>
</evidence>